<evidence type="ECO:0000313" key="3">
    <source>
        <dbReference type="Proteomes" id="UP000190423"/>
    </source>
</evidence>
<dbReference type="STRING" id="261392.SAMN02745149_02037"/>
<feature type="transmembrane region" description="Helical" evidence="1">
    <location>
        <begin position="101"/>
        <end position="122"/>
    </location>
</feature>
<keyword evidence="1" id="KW-0812">Transmembrane</keyword>
<dbReference type="Proteomes" id="UP000190423">
    <property type="component" value="Unassembled WGS sequence"/>
</dbReference>
<feature type="transmembrane region" description="Helical" evidence="1">
    <location>
        <begin position="128"/>
        <end position="153"/>
    </location>
</feature>
<proteinExistence type="predicted"/>
<keyword evidence="3" id="KW-1185">Reference proteome</keyword>
<feature type="transmembrane region" description="Helical" evidence="1">
    <location>
        <begin position="17"/>
        <end position="38"/>
    </location>
</feature>
<dbReference type="RefSeq" id="WP_078933922.1">
    <property type="nucleotide sequence ID" value="NZ_FUWG01000016.1"/>
</dbReference>
<dbReference type="GeneID" id="78317309"/>
<feature type="transmembrane region" description="Helical" evidence="1">
    <location>
        <begin position="50"/>
        <end position="72"/>
    </location>
</feature>
<evidence type="ECO:0000256" key="1">
    <source>
        <dbReference type="SAM" id="Phobius"/>
    </source>
</evidence>
<sequence length="274" mass="30600">MLGFFFKKNFYDGWDNVLFIFVPNLILDVFFLIGGGLFYLGTKVNGTAGIIIWGCTVLLVITAGSILSLAWAESAAKIADYESAEIKPFFTSLKTCIKDGILYGIVLFAVLLVSAAGIIFYFRPVSGATLPFIGLMAGSVFFWIMLTIISALFWYPSLRAIMHNPFKKSIKKCFIILFDNIGSCVVLGIYNFFLLIISIVMVGLAPGLGGIGLSRVNFLRILLKKYDYLEIAEKEAAGKKPVFRNKIPWQELLKEDIEITGSRSIKSFFMPWKE</sequence>
<name>A0A1T4MM31_TREPO</name>
<dbReference type="AlphaFoldDB" id="A0A1T4MM31"/>
<organism evidence="2 3">
    <name type="scientific">Treponema porcinum</name>
    <dbReference type="NCBI Taxonomy" id="261392"/>
    <lineage>
        <taxon>Bacteria</taxon>
        <taxon>Pseudomonadati</taxon>
        <taxon>Spirochaetota</taxon>
        <taxon>Spirochaetia</taxon>
        <taxon>Spirochaetales</taxon>
        <taxon>Treponemataceae</taxon>
        <taxon>Treponema</taxon>
    </lineage>
</organism>
<reference evidence="2 3" key="1">
    <citation type="submission" date="2017-02" db="EMBL/GenBank/DDBJ databases">
        <authorList>
            <person name="Peterson S.W."/>
        </authorList>
    </citation>
    <scope>NUCLEOTIDE SEQUENCE [LARGE SCALE GENOMIC DNA]</scope>
    <source>
        <strain evidence="2 3">ATCC BAA-908</strain>
    </source>
</reference>
<keyword evidence="1" id="KW-1133">Transmembrane helix</keyword>
<gene>
    <name evidence="2" type="ORF">SAMN02745149_02037</name>
</gene>
<evidence type="ECO:0000313" key="2">
    <source>
        <dbReference type="EMBL" id="SJZ68129.1"/>
    </source>
</evidence>
<dbReference type="EMBL" id="FUWG01000016">
    <property type="protein sequence ID" value="SJZ68129.1"/>
    <property type="molecule type" value="Genomic_DNA"/>
</dbReference>
<accession>A0A1T4MM31</accession>
<dbReference type="OrthoDB" id="360806at2"/>
<feature type="transmembrane region" description="Helical" evidence="1">
    <location>
        <begin position="196"/>
        <end position="216"/>
    </location>
</feature>
<feature type="transmembrane region" description="Helical" evidence="1">
    <location>
        <begin position="173"/>
        <end position="190"/>
    </location>
</feature>
<protein>
    <submittedName>
        <fullName evidence="2">Uncharacterized protein</fullName>
    </submittedName>
</protein>
<keyword evidence="1" id="KW-0472">Membrane</keyword>